<reference evidence="1" key="1">
    <citation type="submission" date="2021-05" db="EMBL/GenBank/DDBJ databases">
        <authorList>
            <person name="Pan Q."/>
            <person name="Jouanno E."/>
            <person name="Zahm M."/>
            <person name="Klopp C."/>
            <person name="Cabau C."/>
            <person name="Louis A."/>
            <person name="Berthelot C."/>
            <person name="Parey E."/>
            <person name="Roest Crollius H."/>
            <person name="Montfort J."/>
            <person name="Robinson-Rechavi M."/>
            <person name="Bouchez O."/>
            <person name="Lampietro C."/>
            <person name="Lopez Roques C."/>
            <person name="Donnadieu C."/>
            <person name="Postlethwait J."/>
            <person name="Bobe J."/>
            <person name="Dillon D."/>
            <person name="Chandos A."/>
            <person name="von Hippel F."/>
            <person name="Guiguen Y."/>
        </authorList>
    </citation>
    <scope>NUCLEOTIDE SEQUENCE</scope>
    <source>
        <strain evidence="1">YG-Jan2019</strain>
    </source>
</reference>
<evidence type="ECO:0000313" key="1">
    <source>
        <dbReference type="EMBL" id="KAJ7984813.1"/>
    </source>
</evidence>
<name>A0ACC2F0E4_DALPE</name>
<gene>
    <name evidence="1" type="ORF">DPEC_G00358660</name>
</gene>
<evidence type="ECO:0000313" key="2">
    <source>
        <dbReference type="Proteomes" id="UP001157502"/>
    </source>
</evidence>
<keyword evidence="2" id="KW-1185">Reference proteome</keyword>
<organism evidence="1 2">
    <name type="scientific">Dallia pectoralis</name>
    <name type="common">Alaska blackfish</name>
    <dbReference type="NCBI Taxonomy" id="75939"/>
    <lineage>
        <taxon>Eukaryota</taxon>
        <taxon>Metazoa</taxon>
        <taxon>Chordata</taxon>
        <taxon>Craniata</taxon>
        <taxon>Vertebrata</taxon>
        <taxon>Euteleostomi</taxon>
        <taxon>Actinopterygii</taxon>
        <taxon>Neopterygii</taxon>
        <taxon>Teleostei</taxon>
        <taxon>Protacanthopterygii</taxon>
        <taxon>Esociformes</taxon>
        <taxon>Umbridae</taxon>
        <taxon>Dallia</taxon>
    </lineage>
</organism>
<comment type="caution">
    <text evidence="1">The sequence shown here is derived from an EMBL/GenBank/DDBJ whole genome shotgun (WGS) entry which is preliminary data.</text>
</comment>
<dbReference type="EMBL" id="CM055764">
    <property type="protein sequence ID" value="KAJ7984813.1"/>
    <property type="molecule type" value="Genomic_DNA"/>
</dbReference>
<dbReference type="Proteomes" id="UP001157502">
    <property type="component" value="Chromosome 37"/>
</dbReference>
<accession>A0ACC2F0E4</accession>
<proteinExistence type="predicted"/>
<sequence length="100" mass="10658">MGEFRRAAAPQTGHHSRVTPPVELDRAAAGIESCSLLEPLGLRVYPDAGHVTLECNFPEPPGLCVYPGPINGEPTLRTLSRQTGEGTEVTLLITPVLARS</sequence>
<protein>
    <submittedName>
        <fullName evidence="1">Uncharacterized protein</fullName>
    </submittedName>
</protein>